<sequence length="49" mass="5683">MADKDLGVDMRISRLVYDNRRERARLRSLRRRTARAAKLTERAASAAHT</sequence>
<reference evidence="1 2" key="1">
    <citation type="submission" date="2018-06" db="EMBL/GenBank/DDBJ databases">
        <authorList>
            <consortium name="Pathogen Informatics"/>
            <person name="Doyle S."/>
        </authorList>
    </citation>
    <scope>NUCLEOTIDE SEQUENCE [LARGE SCALE GENOMIC DNA]</scope>
    <source>
        <strain evidence="1 2">NCTC7915</strain>
    </source>
</reference>
<accession>A0AA46BMR9</accession>
<dbReference type="Proteomes" id="UP000254118">
    <property type="component" value="Unassembled WGS sequence"/>
</dbReference>
<evidence type="ECO:0000313" key="1">
    <source>
        <dbReference type="EMBL" id="STD08134.1"/>
    </source>
</evidence>
<protein>
    <submittedName>
        <fullName evidence="1">Uncharacterized protein</fullName>
    </submittedName>
</protein>
<evidence type="ECO:0000313" key="2">
    <source>
        <dbReference type="Proteomes" id="UP000254118"/>
    </source>
</evidence>
<name>A0AA46BMR9_9MICO</name>
<organism evidence="1 2">
    <name type="scientific">Dermatophilus congolensis</name>
    <dbReference type="NCBI Taxonomy" id="1863"/>
    <lineage>
        <taxon>Bacteria</taxon>
        <taxon>Bacillati</taxon>
        <taxon>Actinomycetota</taxon>
        <taxon>Actinomycetes</taxon>
        <taxon>Micrococcales</taxon>
        <taxon>Dermatophilaceae</taxon>
        <taxon>Dermatophilus</taxon>
    </lineage>
</organism>
<dbReference type="EMBL" id="UFYA01000001">
    <property type="protein sequence ID" value="STD08134.1"/>
    <property type="molecule type" value="Genomic_DNA"/>
</dbReference>
<gene>
    <name evidence="1" type="ORF">NCTC7915_00935</name>
</gene>
<dbReference type="AlphaFoldDB" id="A0AA46BMR9"/>
<proteinExistence type="predicted"/>
<comment type="caution">
    <text evidence="1">The sequence shown here is derived from an EMBL/GenBank/DDBJ whole genome shotgun (WGS) entry which is preliminary data.</text>
</comment>